<protein>
    <recommendedName>
        <fullName evidence="3">Helix-turn-helix domain-containing protein</fullName>
    </recommendedName>
</protein>
<keyword evidence="2" id="KW-1185">Reference proteome</keyword>
<dbReference type="STRING" id="709032.Sulku_1681"/>
<dbReference type="RefSeq" id="WP_013460539.1">
    <property type="nucleotide sequence ID" value="NC_014762.1"/>
</dbReference>
<evidence type="ECO:0008006" key="3">
    <source>
        <dbReference type="Google" id="ProtNLM"/>
    </source>
</evidence>
<dbReference type="AlphaFoldDB" id="E4U0M5"/>
<proteinExistence type="predicted"/>
<evidence type="ECO:0000313" key="1">
    <source>
        <dbReference type="EMBL" id="ADR34342.1"/>
    </source>
</evidence>
<name>E4U0M5_SULKY</name>
<dbReference type="Proteomes" id="UP000008721">
    <property type="component" value="Chromosome"/>
</dbReference>
<reference evidence="1 2" key="1">
    <citation type="journal article" date="2012" name="Stand. Genomic Sci.">
        <title>Complete genome sequence of the sulfur compounds oxidizing chemolithoautotroph Sulfuricurvum kujiense type strain (YK-1(T)).</title>
        <authorList>
            <person name="Han C."/>
            <person name="Kotsyurbenko O."/>
            <person name="Chertkov O."/>
            <person name="Held B."/>
            <person name="Lapidus A."/>
            <person name="Nolan M."/>
            <person name="Lucas S."/>
            <person name="Hammon N."/>
            <person name="Deshpande S."/>
            <person name="Cheng J.F."/>
            <person name="Tapia R."/>
            <person name="Goodwin L.A."/>
            <person name="Pitluck S."/>
            <person name="Liolios K."/>
            <person name="Pagani I."/>
            <person name="Ivanova N."/>
            <person name="Mavromatis K."/>
            <person name="Mikhailova N."/>
            <person name="Pati A."/>
            <person name="Chen A."/>
            <person name="Palaniappan K."/>
            <person name="Land M."/>
            <person name="Hauser L."/>
            <person name="Chang Y.J."/>
            <person name="Jeffries C.D."/>
            <person name="Brambilla E.M."/>
            <person name="Rohde M."/>
            <person name="Spring S."/>
            <person name="Sikorski J."/>
            <person name="Goker M."/>
            <person name="Woyke T."/>
            <person name="Bristow J."/>
            <person name="Eisen J.A."/>
            <person name="Markowitz V."/>
            <person name="Hugenholtz P."/>
            <person name="Kyrpides N.C."/>
            <person name="Klenk H.P."/>
            <person name="Detter J.C."/>
        </authorList>
    </citation>
    <scope>NUCLEOTIDE SEQUENCE [LARGE SCALE GENOMIC DNA]</scope>
    <source>
        <strain evidence="2">ATCC BAA-921 / DSM 16994 / JCM 11577 / YK-1</strain>
    </source>
</reference>
<organism evidence="1 2">
    <name type="scientific">Sulfuricurvum kujiense (strain ATCC BAA-921 / DSM 16994 / JCM 11577 / YK-1)</name>
    <dbReference type="NCBI Taxonomy" id="709032"/>
    <lineage>
        <taxon>Bacteria</taxon>
        <taxon>Pseudomonadati</taxon>
        <taxon>Campylobacterota</taxon>
        <taxon>Epsilonproteobacteria</taxon>
        <taxon>Campylobacterales</taxon>
        <taxon>Sulfurimonadaceae</taxon>
        <taxon>Sulfuricurvum</taxon>
    </lineage>
</organism>
<dbReference type="EMBL" id="CP002355">
    <property type="protein sequence ID" value="ADR34342.1"/>
    <property type="molecule type" value="Genomic_DNA"/>
</dbReference>
<dbReference type="OrthoDB" id="5360715at2"/>
<evidence type="ECO:0000313" key="2">
    <source>
        <dbReference type="Proteomes" id="UP000008721"/>
    </source>
</evidence>
<gene>
    <name evidence="1" type="ordered locus">Sulku_1681</name>
</gene>
<dbReference type="HOGENOM" id="CLU_2829674_0_0_7"/>
<accession>E4U0M5</accession>
<sequence length="66" mass="7863">MKRFLTPDELKERFGFGKDWQAKRRAKSCPPHERIPFIKLGGFIRYDEEVIEKWLEMHTVIGLESA</sequence>
<dbReference type="KEGG" id="sku:Sulku_1681"/>